<reference evidence="6" key="1">
    <citation type="submission" date="2022-05" db="EMBL/GenBank/DDBJ databases">
        <title>Sphingomonas sp. strain MG17 Genome sequencing and assembly.</title>
        <authorList>
            <person name="Kim I."/>
        </authorList>
    </citation>
    <scope>NUCLEOTIDE SEQUENCE</scope>
    <source>
        <strain evidence="6">MG17</strain>
    </source>
</reference>
<evidence type="ECO:0000256" key="3">
    <source>
        <dbReference type="ARBA" id="ARBA00022989"/>
    </source>
</evidence>
<feature type="transmembrane region" description="Helical" evidence="5">
    <location>
        <begin position="119"/>
        <end position="141"/>
    </location>
</feature>
<dbReference type="Gene3D" id="1.20.120.550">
    <property type="entry name" value="Membrane associated eicosanoid/glutathione metabolism-like domain"/>
    <property type="match status" value="1"/>
</dbReference>
<keyword evidence="7" id="KW-1185">Reference proteome</keyword>
<comment type="caution">
    <text evidence="6">The sequence shown here is derived from an EMBL/GenBank/DDBJ whole genome shotgun (WGS) entry which is preliminary data.</text>
</comment>
<dbReference type="GO" id="GO:0016020">
    <property type="term" value="C:membrane"/>
    <property type="evidence" value="ECO:0007669"/>
    <property type="project" value="UniProtKB-SubCell"/>
</dbReference>
<dbReference type="SUPFAM" id="SSF161084">
    <property type="entry name" value="MAPEG domain-like"/>
    <property type="match status" value="1"/>
</dbReference>
<evidence type="ECO:0000313" key="6">
    <source>
        <dbReference type="EMBL" id="MCP3730191.1"/>
    </source>
</evidence>
<name>A0A9X2HKA0_9SPHN</name>
<evidence type="ECO:0000256" key="5">
    <source>
        <dbReference type="SAM" id="Phobius"/>
    </source>
</evidence>
<dbReference type="EMBL" id="JAMLDX010000004">
    <property type="protein sequence ID" value="MCP3730191.1"/>
    <property type="molecule type" value="Genomic_DNA"/>
</dbReference>
<accession>A0A9X2HKA0</accession>
<dbReference type="Pfam" id="PF01124">
    <property type="entry name" value="MAPEG"/>
    <property type="match status" value="1"/>
</dbReference>
<dbReference type="InterPro" id="IPR001129">
    <property type="entry name" value="Membr-assoc_MAPEG"/>
</dbReference>
<keyword evidence="4 5" id="KW-0472">Membrane</keyword>
<protein>
    <submittedName>
        <fullName evidence="6">MAPEG family protein</fullName>
    </submittedName>
</protein>
<sequence>MRSEILGPVIALIGWSLVMWLWLYIKRIPAMRAAKIDIAGRVGGTGADLRQIIAGKDQWPADNYNHLMEQPTLFYAVALTLSVMGQGDGLNATIAWAYVVLRVAHSLVQVMINRVIVRFALFVLATIPLLMLTVHAAMAFWDVHLHG</sequence>
<keyword evidence="3 5" id="KW-1133">Transmembrane helix</keyword>
<evidence type="ECO:0000256" key="1">
    <source>
        <dbReference type="ARBA" id="ARBA00004370"/>
    </source>
</evidence>
<feature type="transmembrane region" description="Helical" evidence="5">
    <location>
        <begin position="6"/>
        <end position="25"/>
    </location>
</feature>
<dbReference type="AlphaFoldDB" id="A0A9X2HKA0"/>
<dbReference type="InterPro" id="IPR023352">
    <property type="entry name" value="MAPEG-like_dom_sf"/>
</dbReference>
<dbReference type="Proteomes" id="UP001139451">
    <property type="component" value="Unassembled WGS sequence"/>
</dbReference>
<comment type="subcellular location">
    <subcellularLocation>
        <location evidence="1">Membrane</location>
    </subcellularLocation>
</comment>
<evidence type="ECO:0000256" key="4">
    <source>
        <dbReference type="ARBA" id="ARBA00023136"/>
    </source>
</evidence>
<evidence type="ECO:0000256" key="2">
    <source>
        <dbReference type="ARBA" id="ARBA00022692"/>
    </source>
</evidence>
<keyword evidence="2 5" id="KW-0812">Transmembrane</keyword>
<proteinExistence type="predicted"/>
<gene>
    <name evidence="6" type="ORF">M9978_07085</name>
</gene>
<evidence type="ECO:0000313" key="7">
    <source>
        <dbReference type="Proteomes" id="UP001139451"/>
    </source>
</evidence>
<organism evidence="6 7">
    <name type="scientific">Sphingomonas tagetis</name>
    <dbReference type="NCBI Taxonomy" id="2949092"/>
    <lineage>
        <taxon>Bacteria</taxon>
        <taxon>Pseudomonadati</taxon>
        <taxon>Pseudomonadota</taxon>
        <taxon>Alphaproteobacteria</taxon>
        <taxon>Sphingomonadales</taxon>
        <taxon>Sphingomonadaceae</taxon>
        <taxon>Sphingomonas</taxon>
    </lineage>
</organism>
<dbReference type="RefSeq" id="WP_254292304.1">
    <property type="nucleotide sequence ID" value="NZ_JAMLDX010000004.1"/>
</dbReference>